<organism evidence="3">
    <name type="scientific">Phaeodactylum tricornutum</name>
    <name type="common">Diatom</name>
    <dbReference type="NCBI Taxonomy" id="2850"/>
    <lineage>
        <taxon>Eukaryota</taxon>
        <taxon>Sar</taxon>
        <taxon>Stramenopiles</taxon>
        <taxon>Ochrophyta</taxon>
        <taxon>Bacillariophyta</taxon>
        <taxon>Bacillariophyceae</taxon>
        <taxon>Bacillariophycidae</taxon>
        <taxon>Naviculales</taxon>
        <taxon>Phaeodactylaceae</taxon>
        <taxon>Phaeodactylum</taxon>
    </lineage>
</organism>
<proteinExistence type="predicted"/>
<dbReference type="AlphaFoldDB" id="A0A8J9S4T6"/>
<sequence length="230" mass="26053">MRLLYVAVLLPLVALAQKELASSVRGVKEAVPKEGRRLRQTKEFTKSRPAPTPQRPVAVRPPKANNSTTTESFILKLYWEEGYFWQQEDFERRWCMQCVNNCTIGGSIQIVNCDNDGKHGFPNRFSFLPNANVNANKEVFVQEASSGLCMERTSGAWKITLQSCKPDVPRQIFIVDKGSLVLGDRFQLRPKGHLNSCVTQDHHPKYAEIVEIQSCAYAVFSETAYWTLLA</sequence>
<protein>
    <submittedName>
        <fullName evidence="3">Uncharacterized protein</fullName>
    </submittedName>
</protein>
<name>A0A8J9S4T6_PHATR</name>
<evidence type="ECO:0000313" key="3">
    <source>
        <dbReference type="EMBL" id="CAG9283178.1"/>
    </source>
</evidence>
<evidence type="ECO:0000256" key="2">
    <source>
        <dbReference type="SAM" id="SignalP"/>
    </source>
</evidence>
<reference evidence="3" key="1">
    <citation type="submission" date="2022-02" db="EMBL/GenBank/DDBJ databases">
        <authorList>
            <person name="Giguere J D."/>
        </authorList>
    </citation>
    <scope>NUCLEOTIDE SEQUENCE</scope>
    <source>
        <strain evidence="3">CCAP 1055/1</strain>
    </source>
</reference>
<dbReference type="Proteomes" id="UP000836788">
    <property type="component" value="Chromosome 18"/>
</dbReference>
<dbReference type="PROSITE" id="PS50231">
    <property type="entry name" value="RICIN_B_LECTIN"/>
    <property type="match status" value="1"/>
</dbReference>
<feature type="region of interest" description="Disordered" evidence="1">
    <location>
        <begin position="31"/>
        <end position="65"/>
    </location>
</feature>
<dbReference type="EMBL" id="OU594959">
    <property type="protein sequence ID" value="CAG9283178.1"/>
    <property type="molecule type" value="Genomic_DNA"/>
</dbReference>
<feature type="signal peptide" evidence="2">
    <location>
        <begin position="1"/>
        <end position="16"/>
    </location>
</feature>
<gene>
    <name evidence="3" type="ORF">PTTT1_LOCUS21954</name>
</gene>
<evidence type="ECO:0000256" key="1">
    <source>
        <dbReference type="SAM" id="MobiDB-lite"/>
    </source>
</evidence>
<accession>A0A8J9S4T6</accession>
<keyword evidence="2" id="KW-0732">Signal</keyword>
<feature type="compositionally biased region" description="Basic and acidic residues" evidence="1">
    <location>
        <begin position="31"/>
        <end position="46"/>
    </location>
</feature>
<feature type="chain" id="PRO_5035440387" evidence="2">
    <location>
        <begin position="17"/>
        <end position="230"/>
    </location>
</feature>